<evidence type="ECO:0000313" key="3">
    <source>
        <dbReference type="Proteomes" id="UP000226712"/>
    </source>
</evidence>
<accession>A0A2D6LP91</accession>
<dbReference type="SUPFAM" id="SSF53920">
    <property type="entry name" value="Fe-only hydrogenase"/>
    <property type="match status" value="1"/>
</dbReference>
<gene>
    <name evidence="2" type="ORF">CL944_00315</name>
</gene>
<proteinExistence type="predicted"/>
<dbReference type="InterPro" id="IPR050340">
    <property type="entry name" value="Cytosolic_Fe-S_CAF"/>
</dbReference>
<dbReference type="EMBL" id="NZBD01000002">
    <property type="protein sequence ID" value="MAG17904.1"/>
    <property type="molecule type" value="Genomic_DNA"/>
</dbReference>
<dbReference type="Pfam" id="PF02256">
    <property type="entry name" value="Fe_hyd_SSU"/>
    <property type="match status" value="1"/>
</dbReference>
<feature type="domain" description="Iron hydrogenase small subunit" evidence="1">
    <location>
        <begin position="302"/>
        <end position="361"/>
    </location>
</feature>
<dbReference type="InterPro" id="IPR009016">
    <property type="entry name" value="Fe_hydrogenase"/>
</dbReference>
<dbReference type="PANTHER" id="PTHR11615">
    <property type="entry name" value="NITRATE, FORMATE, IRON DEHYDROGENASE"/>
    <property type="match status" value="1"/>
</dbReference>
<dbReference type="Gene3D" id="3.40.950.10">
    <property type="entry name" value="Fe-only Hydrogenase (Larger Subunit), Chain L, domain 3"/>
    <property type="match status" value="1"/>
</dbReference>
<comment type="caution">
    <text evidence="2">The sequence shown here is derived from an EMBL/GenBank/DDBJ whole genome shotgun (WGS) entry which is preliminary data.</text>
</comment>
<dbReference type="SMART" id="SM00902">
    <property type="entry name" value="Fe_hyd_SSU"/>
    <property type="match status" value="1"/>
</dbReference>
<dbReference type="InterPro" id="IPR003149">
    <property type="entry name" value="Fe_hydrogenase_ssu"/>
</dbReference>
<dbReference type="Pfam" id="PF02906">
    <property type="entry name" value="Fe_hyd_lg_C"/>
    <property type="match status" value="1"/>
</dbReference>
<sequence>MGTIEDVNKVLDEDNVQVVAQVAPALRVTIGEEFGYKPGTVLTKQFIGSLKQAGFDKVFDTSTSADVVTVEEGTEFLKRLETGECLPLFTSCCPASVLFIERQFPQYVDHFCTVKSPQQTMGALIKTYYAEKMKLKQKDLFVVSVMPCVVKKLEAKRPEMEFNNIPHVDAVLTTKEIAELLKGRRIELEKVKEENFDNLLGDASGAGQLFGTTGGVAEALLRFVSNKLEQDLGRVEFKEVRGMEGFREANVKIAGKKFKVAIVDGLHHLKDLLSNEKKFKKYHAIELMVCPNGCIGGGGQPISTPEIRAARRKALFKIDSKENVRICMDNPEVKKLYNDYLGEPGSRKAVSFLHTSKVCLKCD</sequence>
<dbReference type="AlphaFoldDB" id="A0A2D6LP91"/>
<dbReference type="InterPro" id="IPR036991">
    <property type="entry name" value="Fe_hydrogenase_ssu_sf"/>
</dbReference>
<evidence type="ECO:0000259" key="1">
    <source>
        <dbReference type="SMART" id="SM00902"/>
    </source>
</evidence>
<dbReference type="Proteomes" id="UP000226712">
    <property type="component" value="Unassembled WGS sequence"/>
</dbReference>
<protein>
    <recommendedName>
        <fullName evidence="1">Iron hydrogenase small subunit domain-containing protein</fullName>
    </recommendedName>
</protein>
<organism evidence="2 3">
    <name type="scientific">Candidatus Iainarchaeum sp</name>
    <dbReference type="NCBI Taxonomy" id="3101447"/>
    <lineage>
        <taxon>Archaea</taxon>
        <taxon>Candidatus Iainarchaeota</taxon>
        <taxon>Candidatus Iainarchaeia</taxon>
        <taxon>Candidatus Iainarchaeales</taxon>
        <taxon>Candidatus Iainarchaeaceae</taxon>
        <taxon>Candidatus Iainarchaeum</taxon>
    </lineage>
</organism>
<reference evidence="3" key="1">
    <citation type="submission" date="2017-09" db="EMBL/GenBank/DDBJ databases">
        <title>The Reconstruction of 2,631 Draft Metagenome-Assembled Genomes from the Global Oceans.</title>
        <authorList>
            <person name="Tully B.J."/>
            <person name="Graham E.D."/>
            <person name="Heidelberg J.F."/>
        </authorList>
    </citation>
    <scope>NUCLEOTIDE SEQUENCE [LARGE SCALE GENOMIC DNA]</scope>
</reference>
<name>A0A2D6LP91_9ARCH</name>
<dbReference type="Gene3D" id="4.10.260.20">
    <property type="entry name" value="Iron hydrogenase, small subunit"/>
    <property type="match status" value="1"/>
</dbReference>
<evidence type="ECO:0000313" key="2">
    <source>
        <dbReference type="EMBL" id="MAG17904.1"/>
    </source>
</evidence>
<dbReference type="InterPro" id="IPR004108">
    <property type="entry name" value="Fe_hydrogenase_lsu_C"/>
</dbReference>
<dbReference type="Gene3D" id="3.40.50.1780">
    <property type="match status" value="1"/>
</dbReference>